<dbReference type="InterPro" id="IPR042070">
    <property type="entry name" value="PucR_C-HTH_sf"/>
</dbReference>
<dbReference type="Proteomes" id="UP000567922">
    <property type="component" value="Unassembled WGS sequence"/>
</dbReference>
<evidence type="ECO:0000313" key="6">
    <source>
        <dbReference type="Proteomes" id="UP000567922"/>
    </source>
</evidence>
<dbReference type="GO" id="GO:0003677">
    <property type="term" value="F:DNA binding"/>
    <property type="evidence" value="ECO:0007669"/>
    <property type="project" value="UniProtKB-KW"/>
</dbReference>
<dbReference type="EMBL" id="JACHWS010000001">
    <property type="protein sequence ID" value="MBB3037090.1"/>
    <property type="molecule type" value="Genomic_DNA"/>
</dbReference>
<keyword evidence="5" id="KW-0238">DNA-binding</keyword>
<dbReference type="AlphaFoldDB" id="A0A839RKV6"/>
<dbReference type="Pfam" id="PF14361">
    <property type="entry name" value="RsbRD_N"/>
    <property type="match status" value="1"/>
</dbReference>
<protein>
    <submittedName>
        <fullName evidence="5">DNA-binding PucR family transcriptional regulator</fullName>
    </submittedName>
</protein>
<comment type="similarity">
    <text evidence="1">Belongs to the CdaR family.</text>
</comment>
<dbReference type="Pfam" id="PF13556">
    <property type="entry name" value="HTH_30"/>
    <property type="match status" value="1"/>
</dbReference>
<evidence type="ECO:0000259" key="3">
    <source>
        <dbReference type="Pfam" id="PF14361"/>
    </source>
</evidence>
<dbReference type="PANTHER" id="PTHR33744">
    <property type="entry name" value="CARBOHYDRATE DIACID REGULATOR"/>
    <property type="match status" value="1"/>
</dbReference>
<accession>A0A839RKV6</accession>
<keyword evidence="6" id="KW-1185">Reference proteome</keyword>
<proteinExistence type="inferred from homology"/>
<feature type="domain" description="RsbT co-antagonist protein RsbRD N-terminal" evidence="3">
    <location>
        <begin position="30"/>
        <end position="168"/>
    </location>
</feature>
<dbReference type="InterPro" id="IPR041522">
    <property type="entry name" value="CdaR_GGDEF"/>
</dbReference>
<gene>
    <name evidence="5" type="ORF">FHU29_001524</name>
</gene>
<evidence type="ECO:0000313" key="5">
    <source>
        <dbReference type="EMBL" id="MBB3037090.1"/>
    </source>
</evidence>
<reference evidence="5 6" key="1">
    <citation type="submission" date="2020-08" db="EMBL/GenBank/DDBJ databases">
        <title>Sequencing the genomes of 1000 actinobacteria strains.</title>
        <authorList>
            <person name="Klenk H.-P."/>
        </authorList>
    </citation>
    <scope>NUCLEOTIDE SEQUENCE [LARGE SCALE GENOMIC DNA]</scope>
    <source>
        <strain evidence="5 6">DSM 45258</strain>
    </source>
</reference>
<evidence type="ECO:0000256" key="1">
    <source>
        <dbReference type="ARBA" id="ARBA00006754"/>
    </source>
</evidence>
<dbReference type="InterPro" id="IPR051448">
    <property type="entry name" value="CdaR-like_regulators"/>
</dbReference>
<dbReference type="OrthoDB" id="3663486at2"/>
<dbReference type="InterPro" id="IPR025751">
    <property type="entry name" value="RsbRD_N_dom"/>
</dbReference>
<evidence type="ECO:0000259" key="4">
    <source>
        <dbReference type="Pfam" id="PF17853"/>
    </source>
</evidence>
<feature type="domain" description="PucR C-terminal helix-turn-helix" evidence="2">
    <location>
        <begin position="348"/>
        <end position="402"/>
    </location>
</feature>
<sequence>MPTEASKTREWLERFARAGEDRETLDRLVGIVDAQILEAIPELSTDATLVAELHGSTRAHWRGFLSMVARENFEVQLAPEAFDLARTIARRGFDLPVLLTIYRVGQRSVWTYITEVLTTQVPESDLRSEVLLRFWTRLSEWLDTAIESMILAFNTEREQWQRGSMARRVETVQAILAKRPLDLDASSVALSYPLNQLHAAFILWVADDAPDADVQRLLETAATTIGTAIGGRRPLSIGSGARTLWCWVATRKPAHGLSPQAVAGLGEHVHVAVGTSSPGVDGFRQSHREARAAHTVATRRSPQPPVTYYVDTELACLAAGLMGEDGMKVLVSRELGGLAASDNTTNRLRDTVRLYLAQSSNADSTAALLNVHPNTVRYRIRQAEELLGHPVDERRVYVELALNVVDAFGTVDEWSRQTA</sequence>
<evidence type="ECO:0000259" key="2">
    <source>
        <dbReference type="Pfam" id="PF13556"/>
    </source>
</evidence>
<dbReference type="Gene3D" id="1.10.10.2840">
    <property type="entry name" value="PucR C-terminal helix-turn-helix domain"/>
    <property type="match status" value="1"/>
</dbReference>
<dbReference type="InterPro" id="IPR025736">
    <property type="entry name" value="PucR_C-HTH_dom"/>
</dbReference>
<dbReference type="Pfam" id="PF17853">
    <property type="entry name" value="GGDEF_2"/>
    <property type="match status" value="1"/>
</dbReference>
<feature type="domain" description="CdaR GGDEF-like" evidence="4">
    <location>
        <begin position="182"/>
        <end position="295"/>
    </location>
</feature>
<name>A0A839RKV6_9ACTN</name>
<organism evidence="5 6">
    <name type="scientific">Hoyosella altamirensis</name>
    <dbReference type="NCBI Taxonomy" id="616997"/>
    <lineage>
        <taxon>Bacteria</taxon>
        <taxon>Bacillati</taxon>
        <taxon>Actinomycetota</taxon>
        <taxon>Actinomycetes</taxon>
        <taxon>Mycobacteriales</taxon>
        <taxon>Hoyosellaceae</taxon>
        <taxon>Hoyosella</taxon>
    </lineage>
</organism>
<comment type="caution">
    <text evidence="5">The sequence shown here is derived from an EMBL/GenBank/DDBJ whole genome shotgun (WGS) entry which is preliminary data.</text>
</comment>
<dbReference type="PANTHER" id="PTHR33744:SF1">
    <property type="entry name" value="DNA-BINDING TRANSCRIPTIONAL ACTIVATOR ADER"/>
    <property type="match status" value="1"/>
</dbReference>
<dbReference type="RefSeq" id="WP_083962131.1">
    <property type="nucleotide sequence ID" value="NZ_BDDI01000002.1"/>
</dbReference>